<keyword evidence="4" id="KW-1185">Reference proteome</keyword>
<organism evidence="3 4">
    <name type="scientific">Punica granatum</name>
    <name type="common">Pomegranate</name>
    <dbReference type="NCBI Taxonomy" id="22663"/>
    <lineage>
        <taxon>Eukaryota</taxon>
        <taxon>Viridiplantae</taxon>
        <taxon>Streptophyta</taxon>
        <taxon>Embryophyta</taxon>
        <taxon>Tracheophyta</taxon>
        <taxon>Spermatophyta</taxon>
        <taxon>Magnoliopsida</taxon>
        <taxon>eudicotyledons</taxon>
        <taxon>Gunneridae</taxon>
        <taxon>Pentapetalae</taxon>
        <taxon>rosids</taxon>
        <taxon>malvids</taxon>
        <taxon>Myrtales</taxon>
        <taxon>Lythraceae</taxon>
        <taxon>Punica</taxon>
    </lineage>
</organism>
<gene>
    <name evidence="3" type="ORF">CRG98_040884</name>
</gene>
<dbReference type="SUPFAM" id="SSF56574">
    <property type="entry name" value="Serpins"/>
    <property type="match status" value="1"/>
</dbReference>
<dbReference type="InterPro" id="IPR042178">
    <property type="entry name" value="Serpin_sf_1"/>
</dbReference>
<feature type="region of interest" description="Disordered" evidence="2">
    <location>
        <begin position="1"/>
        <end position="23"/>
    </location>
</feature>
<reference evidence="3 4" key="1">
    <citation type="submission" date="2017-11" db="EMBL/GenBank/DDBJ databases">
        <title>De-novo sequencing of pomegranate (Punica granatum L.) genome.</title>
        <authorList>
            <person name="Akparov Z."/>
            <person name="Amiraslanov A."/>
            <person name="Hajiyeva S."/>
            <person name="Abbasov M."/>
            <person name="Kaur K."/>
            <person name="Hamwieh A."/>
            <person name="Solovyev V."/>
            <person name="Salamov A."/>
            <person name="Braich B."/>
            <person name="Kosarev P."/>
            <person name="Mahmoud A."/>
            <person name="Hajiyev E."/>
            <person name="Babayeva S."/>
            <person name="Izzatullayeva V."/>
            <person name="Mammadov A."/>
            <person name="Mammadov A."/>
            <person name="Sharifova S."/>
            <person name="Ojaghi J."/>
            <person name="Eynullazada K."/>
            <person name="Bayramov B."/>
            <person name="Abdulazimova A."/>
            <person name="Shahmuradov I."/>
        </authorList>
    </citation>
    <scope>NUCLEOTIDE SEQUENCE [LARGE SCALE GENOMIC DNA]</scope>
    <source>
        <strain evidence="4">cv. AG2017</strain>
        <tissue evidence="3">Leaf</tissue>
    </source>
</reference>
<dbReference type="AlphaFoldDB" id="A0A2I0I490"/>
<dbReference type="Gene3D" id="3.30.497.10">
    <property type="entry name" value="Antithrombin, subunit I, domain 2"/>
    <property type="match status" value="1"/>
</dbReference>
<name>A0A2I0I490_PUNGR</name>
<comment type="similarity">
    <text evidence="1">Belongs to the serpin family.</text>
</comment>
<evidence type="ECO:0000256" key="1">
    <source>
        <dbReference type="ARBA" id="ARBA00009500"/>
    </source>
</evidence>
<evidence type="ECO:0000313" key="3">
    <source>
        <dbReference type="EMBL" id="PKI38771.1"/>
    </source>
</evidence>
<dbReference type="EMBL" id="PGOL01004026">
    <property type="protein sequence ID" value="PKI38771.1"/>
    <property type="molecule type" value="Genomic_DNA"/>
</dbReference>
<protein>
    <submittedName>
        <fullName evidence="3">Uncharacterized protein</fullName>
    </submittedName>
</protein>
<accession>A0A2I0I490</accession>
<evidence type="ECO:0000313" key="4">
    <source>
        <dbReference type="Proteomes" id="UP000233551"/>
    </source>
</evidence>
<dbReference type="Proteomes" id="UP000233551">
    <property type="component" value="Unassembled WGS sequence"/>
</dbReference>
<sequence>MAQDLLPSYLSDSPEELSPGSTRATPVIRAAMAQMMGTKVDSATRLAEELFSRHKDRNTVFSPLSVQVVLGMVVAGLAGPDRRACCNSFELTPQPPSEGSLQRWWSMSPGAVVKEVNEWAERATDGLIRGRLL</sequence>
<proteinExistence type="inferred from homology"/>
<evidence type="ECO:0000256" key="2">
    <source>
        <dbReference type="SAM" id="MobiDB-lite"/>
    </source>
</evidence>
<dbReference type="InterPro" id="IPR036186">
    <property type="entry name" value="Serpin_sf"/>
</dbReference>
<comment type="caution">
    <text evidence="3">The sequence shown here is derived from an EMBL/GenBank/DDBJ whole genome shotgun (WGS) entry which is preliminary data.</text>
</comment>